<dbReference type="PANTHER" id="PTHR12276">
    <property type="entry name" value="EPSIN/ENT-RELATED"/>
    <property type="match status" value="1"/>
</dbReference>
<dbReference type="AlphaFoldDB" id="A0AAD7WYB7"/>
<feature type="compositionally biased region" description="Polar residues" evidence="7">
    <location>
        <begin position="178"/>
        <end position="197"/>
    </location>
</feature>
<dbReference type="InterPro" id="IPR003903">
    <property type="entry name" value="UIM_dom"/>
</dbReference>
<evidence type="ECO:0000256" key="1">
    <source>
        <dbReference type="ARBA" id="ARBA00004496"/>
    </source>
</evidence>
<evidence type="ECO:0000256" key="7">
    <source>
        <dbReference type="SAM" id="MobiDB-lite"/>
    </source>
</evidence>
<keyword evidence="5" id="KW-0677">Repeat</keyword>
<comment type="similarity">
    <text evidence="2">Belongs to the epsin family.</text>
</comment>
<evidence type="ECO:0000256" key="3">
    <source>
        <dbReference type="ARBA" id="ARBA00022490"/>
    </source>
</evidence>
<reference evidence="9" key="1">
    <citation type="journal article" date="2023" name="Science">
        <title>Genome structures resolve the early diversification of teleost fishes.</title>
        <authorList>
            <person name="Parey E."/>
            <person name="Louis A."/>
            <person name="Montfort J."/>
            <person name="Bouchez O."/>
            <person name="Roques C."/>
            <person name="Iampietro C."/>
            <person name="Lluch J."/>
            <person name="Castinel A."/>
            <person name="Donnadieu C."/>
            <person name="Desvignes T."/>
            <person name="Floi Bucao C."/>
            <person name="Jouanno E."/>
            <person name="Wen M."/>
            <person name="Mejri S."/>
            <person name="Dirks R."/>
            <person name="Jansen H."/>
            <person name="Henkel C."/>
            <person name="Chen W.J."/>
            <person name="Zahm M."/>
            <person name="Cabau C."/>
            <person name="Klopp C."/>
            <person name="Thompson A.W."/>
            <person name="Robinson-Rechavi M."/>
            <person name="Braasch I."/>
            <person name="Lecointre G."/>
            <person name="Bobe J."/>
            <person name="Postlethwait J.H."/>
            <person name="Berthelot C."/>
            <person name="Roest Crollius H."/>
            <person name="Guiguen Y."/>
        </authorList>
    </citation>
    <scope>NUCLEOTIDE SEQUENCE</scope>
    <source>
        <strain evidence="9">NC1722</strain>
    </source>
</reference>
<gene>
    <name evidence="9" type="ORF">AAFF_G00080270</name>
</gene>
<dbReference type="CDD" id="cd16990">
    <property type="entry name" value="ENTH_Epsin"/>
    <property type="match status" value="1"/>
</dbReference>
<feature type="domain" description="ENTH" evidence="8">
    <location>
        <begin position="12"/>
        <end position="144"/>
    </location>
</feature>
<feature type="region of interest" description="Disordered" evidence="7">
    <location>
        <begin position="235"/>
        <end position="291"/>
    </location>
</feature>
<dbReference type="SMART" id="SM00726">
    <property type="entry name" value="UIM"/>
    <property type="match status" value="2"/>
</dbReference>
<keyword evidence="10" id="KW-1185">Reference proteome</keyword>
<comment type="caution">
    <text evidence="9">The sequence shown here is derived from an EMBL/GenBank/DDBJ whole genome shotgun (WGS) entry which is preliminary data.</text>
</comment>
<dbReference type="GO" id="GO:0005543">
    <property type="term" value="F:phospholipid binding"/>
    <property type="evidence" value="ECO:0007669"/>
    <property type="project" value="TreeGrafter"/>
</dbReference>
<dbReference type="Pfam" id="PF01417">
    <property type="entry name" value="ENTH"/>
    <property type="match status" value="1"/>
</dbReference>
<dbReference type="GO" id="GO:0005768">
    <property type="term" value="C:endosome"/>
    <property type="evidence" value="ECO:0007669"/>
    <property type="project" value="TreeGrafter"/>
</dbReference>
<protein>
    <recommendedName>
        <fullName evidence="8">ENTH domain-containing protein</fullName>
    </recommendedName>
</protein>
<dbReference type="SUPFAM" id="SSF48464">
    <property type="entry name" value="ENTH/VHS domain"/>
    <property type="match status" value="1"/>
</dbReference>
<dbReference type="InterPro" id="IPR013809">
    <property type="entry name" value="ENTH"/>
</dbReference>
<keyword evidence="6" id="KW-0446">Lipid-binding</keyword>
<evidence type="ECO:0000313" key="9">
    <source>
        <dbReference type="EMBL" id="KAJ8413520.1"/>
    </source>
</evidence>
<dbReference type="GO" id="GO:0005886">
    <property type="term" value="C:plasma membrane"/>
    <property type="evidence" value="ECO:0007669"/>
    <property type="project" value="TreeGrafter"/>
</dbReference>
<feature type="compositionally biased region" description="Polar residues" evidence="7">
    <location>
        <begin position="370"/>
        <end position="391"/>
    </location>
</feature>
<evidence type="ECO:0000313" key="10">
    <source>
        <dbReference type="Proteomes" id="UP001221898"/>
    </source>
</evidence>
<dbReference type="PROSITE" id="PS50942">
    <property type="entry name" value="ENTH"/>
    <property type="match status" value="1"/>
</dbReference>
<dbReference type="PANTHER" id="PTHR12276:SF50">
    <property type="entry name" value="EPSIN-2"/>
    <property type="match status" value="1"/>
</dbReference>
<dbReference type="Gene3D" id="1.25.40.90">
    <property type="match status" value="1"/>
</dbReference>
<dbReference type="GO" id="GO:0030125">
    <property type="term" value="C:clathrin vesicle coat"/>
    <property type="evidence" value="ECO:0007669"/>
    <property type="project" value="TreeGrafter"/>
</dbReference>
<comment type="subcellular location">
    <subcellularLocation>
        <location evidence="1">Cytoplasm</location>
    </subcellularLocation>
</comment>
<dbReference type="GO" id="GO:0006897">
    <property type="term" value="P:endocytosis"/>
    <property type="evidence" value="ECO:0007669"/>
    <property type="project" value="TreeGrafter"/>
</dbReference>
<dbReference type="Proteomes" id="UP001221898">
    <property type="component" value="Unassembled WGS sequence"/>
</dbReference>
<keyword evidence="4" id="KW-0597">Phosphoprotein</keyword>
<evidence type="ECO:0000256" key="2">
    <source>
        <dbReference type="ARBA" id="ARBA00010130"/>
    </source>
</evidence>
<dbReference type="InterPro" id="IPR008942">
    <property type="entry name" value="ENTH_VHS"/>
</dbReference>
<evidence type="ECO:0000256" key="4">
    <source>
        <dbReference type="ARBA" id="ARBA00022553"/>
    </source>
</evidence>
<dbReference type="GO" id="GO:0030276">
    <property type="term" value="F:clathrin binding"/>
    <property type="evidence" value="ECO:0007669"/>
    <property type="project" value="TreeGrafter"/>
</dbReference>
<dbReference type="FunFam" id="1.25.40.90:FF:000002">
    <property type="entry name" value="epsin-2 isoform X1"/>
    <property type="match status" value="1"/>
</dbReference>
<organism evidence="9 10">
    <name type="scientific">Aldrovandia affinis</name>
    <dbReference type="NCBI Taxonomy" id="143900"/>
    <lineage>
        <taxon>Eukaryota</taxon>
        <taxon>Metazoa</taxon>
        <taxon>Chordata</taxon>
        <taxon>Craniata</taxon>
        <taxon>Vertebrata</taxon>
        <taxon>Euteleostomi</taxon>
        <taxon>Actinopterygii</taxon>
        <taxon>Neopterygii</taxon>
        <taxon>Teleostei</taxon>
        <taxon>Notacanthiformes</taxon>
        <taxon>Halosauridae</taxon>
        <taxon>Aldrovandia</taxon>
    </lineage>
</organism>
<keyword evidence="3" id="KW-0963">Cytoplasm</keyword>
<evidence type="ECO:0000256" key="5">
    <source>
        <dbReference type="ARBA" id="ARBA00022737"/>
    </source>
</evidence>
<proteinExistence type="inferred from homology"/>
<dbReference type="EMBL" id="JAINUG010000015">
    <property type="protein sequence ID" value="KAJ8413520.1"/>
    <property type="molecule type" value="Genomic_DNA"/>
</dbReference>
<dbReference type="PROSITE" id="PS50330">
    <property type="entry name" value="UIM"/>
    <property type="match status" value="2"/>
</dbReference>
<feature type="region of interest" description="Disordered" evidence="7">
    <location>
        <begin position="147"/>
        <end position="203"/>
    </location>
</feature>
<name>A0AAD7WYB7_9TELE</name>
<feature type="compositionally biased region" description="Low complexity" evidence="7">
    <location>
        <begin position="399"/>
        <end position="410"/>
    </location>
</feature>
<evidence type="ECO:0000256" key="6">
    <source>
        <dbReference type="ARBA" id="ARBA00023121"/>
    </source>
</evidence>
<accession>A0AAD7WYB7</accession>
<sequence>MPSSLIRRQVKNIVNNYSEAEKKVREATSNDSWGPSSSLMSEIADLTYNVVAFSEIMTMVWRRLNDHGKNWRHVYKALTLLDYLIKTGSERVALQCKENIFAIQTLKDFQHIDRDGKDQGINVREKSKQLVVLLKDDDRLKGERLQALKTKERMAQPNLSTSYSEEYGKSGGSPASYHGSTSPHASSELEQARPQTSGEEELQLQLALAMSREAAEQEERMRRGDDLRLQMALEESRKEKAAKKKKESTLMDLMDAAPEGPVDRVSDPWGAAAAAASDPWQFPGAASNPALPVDPWGLSSAAVTPMKSAELWGPYAGSAPVAQSAPSPWASGCDTCPKASATGNFDPFSTLNGTSKDDFSDFGSLRSSSIMTGDARGNSTLPSRPGASTSPDLLDLQQGSSTLNGTGSSSRKTPESFLGPNTALVNLESLVSKPAQPTSISNPFLSAGAAPPPTAPINPFQINQPQPPTLNQMRARGHGAHARYACPGTPGMMVPAMGVGIPAPMSIPQPLMSMGLPPAATTAQTGGTTNPFFL</sequence>
<evidence type="ECO:0000259" key="8">
    <source>
        <dbReference type="PROSITE" id="PS50942"/>
    </source>
</evidence>
<dbReference type="SMART" id="SM00273">
    <property type="entry name" value="ENTH"/>
    <property type="match status" value="1"/>
</dbReference>
<feature type="region of interest" description="Disordered" evidence="7">
    <location>
        <begin position="370"/>
        <end position="419"/>
    </location>
</feature>